<comment type="similarity">
    <text evidence="1">Belongs to the 'phage' integrase family.</text>
</comment>
<gene>
    <name evidence="8" type="ORF">WCY31_09770</name>
</gene>
<dbReference type="Gene3D" id="1.10.443.10">
    <property type="entry name" value="Intergrase catalytic core"/>
    <property type="match status" value="1"/>
</dbReference>
<evidence type="ECO:0000256" key="4">
    <source>
        <dbReference type="ARBA" id="ARBA00023172"/>
    </source>
</evidence>
<evidence type="ECO:0000259" key="6">
    <source>
        <dbReference type="PROSITE" id="PS51898"/>
    </source>
</evidence>
<dbReference type="PANTHER" id="PTHR30349:SF64">
    <property type="entry name" value="PROPHAGE INTEGRASE INTD-RELATED"/>
    <property type="match status" value="1"/>
</dbReference>
<dbReference type="Gene3D" id="1.10.150.130">
    <property type="match status" value="1"/>
</dbReference>
<reference evidence="8 9" key="1">
    <citation type="submission" date="2024-03" db="EMBL/GenBank/DDBJ databases">
        <title>Sulfurimonas sp. HSL3-1.</title>
        <authorList>
            <person name="Wang S."/>
        </authorList>
    </citation>
    <scope>NUCLEOTIDE SEQUENCE [LARGE SCALE GENOMIC DNA]</scope>
    <source>
        <strain evidence="8 9">HSL3-1</strain>
    </source>
</reference>
<dbReference type="Pfam" id="PF00589">
    <property type="entry name" value="Phage_integrase"/>
    <property type="match status" value="1"/>
</dbReference>
<keyword evidence="3 5" id="KW-0238">DNA-binding</keyword>
<accession>A0ABZ3H8M9</accession>
<dbReference type="InterPro" id="IPR004107">
    <property type="entry name" value="Integrase_SAM-like_N"/>
</dbReference>
<sequence length="360" mass="41861">MKLTSRSGRLWITFYHQSKRYRRSLELDDTKRNRKIAEQQIIPEIVFKLNHGMFFETEETNKMPTLEAFAEVSFKLHRNTRKPSTLVRMMSNYKKHILPRFGKKKLDQIKPSMLSLWQSEMLEKQGLSPKRIRDIRSVLSVILEDAVNDELIGSNPARKMAKLPMQQAAAIEPFSFEEIRAILDTAEGHFANMFAVGFFTGMRIGEILALRWEDVNFDTATISIKATVGRGLITTPKTAGSIREIEILDVLMPYLRDQYEQTGEWGTFVFLNEANTHYFDSSKIRLPHWKNALEKAGVKYRTLYQMRHTFASMMITNGENVLWVSSMMGHTTPEMTLRRYTRYIKKDGVKHGTFLNKKFS</sequence>
<evidence type="ECO:0000313" key="9">
    <source>
        <dbReference type="Proteomes" id="UP001447842"/>
    </source>
</evidence>
<dbReference type="PROSITE" id="PS51900">
    <property type="entry name" value="CB"/>
    <property type="match status" value="1"/>
</dbReference>
<organism evidence="8 9">
    <name type="scientific">Sulfurimonas diazotrophicus</name>
    <dbReference type="NCBI Taxonomy" id="3131939"/>
    <lineage>
        <taxon>Bacteria</taxon>
        <taxon>Pseudomonadati</taxon>
        <taxon>Campylobacterota</taxon>
        <taxon>Epsilonproteobacteria</taxon>
        <taxon>Campylobacterales</taxon>
        <taxon>Sulfurimonadaceae</taxon>
        <taxon>Sulfurimonas</taxon>
    </lineage>
</organism>
<dbReference type="InterPro" id="IPR002104">
    <property type="entry name" value="Integrase_catalytic"/>
</dbReference>
<evidence type="ECO:0000256" key="5">
    <source>
        <dbReference type="PROSITE-ProRule" id="PRU01248"/>
    </source>
</evidence>
<protein>
    <submittedName>
        <fullName evidence="8">Tyrosine-type recombinase/integrase</fullName>
    </submittedName>
</protein>
<dbReference type="InterPro" id="IPR013762">
    <property type="entry name" value="Integrase-like_cat_sf"/>
</dbReference>
<dbReference type="InterPro" id="IPR050090">
    <property type="entry name" value="Tyrosine_recombinase_XerCD"/>
</dbReference>
<feature type="domain" description="Tyr recombinase" evidence="6">
    <location>
        <begin position="169"/>
        <end position="353"/>
    </location>
</feature>
<dbReference type="PANTHER" id="PTHR30349">
    <property type="entry name" value="PHAGE INTEGRASE-RELATED"/>
    <property type="match status" value="1"/>
</dbReference>
<keyword evidence="4" id="KW-0233">DNA recombination</keyword>
<name>A0ABZ3H8M9_9BACT</name>
<keyword evidence="9" id="KW-1185">Reference proteome</keyword>
<evidence type="ECO:0000256" key="1">
    <source>
        <dbReference type="ARBA" id="ARBA00008857"/>
    </source>
</evidence>
<dbReference type="Pfam" id="PF12167">
    <property type="entry name" value="Arm-DNA-bind_2"/>
    <property type="match status" value="1"/>
</dbReference>
<feature type="domain" description="Core-binding (CB)" evidence="7">
    <location>
        <begin position="64"/>
        <end position="147"/>
    </location>
</feature>
<dbReference type="Pfam" id="PF14659">
    <property type="entry name" value="Phage_int_SAM_3"/>
    <property type="match status" value="1"/>
</dbReference>
<dbReference type="InterPro" id="IPR010998">
    <property type="entry name" value="Integrase_recombinase_N"/>
</dbReference>
<dbReference type="RefSeq" id="WP_345972230.1">
    <property type="nucleotide sequence ID" value="NZ_CP147920.1"/>
</dbReference>
<keyword evidence="2" id="KW-0229">DNA integration</keyword>
<evidence type="ECO:0000256" key="2">
    <source>
        <dbReference type="ARBA" id="ARBA00022908"/>
    </source>
</evidence>
<dbReference type="CDD" id="cd01189">
    <property type="entry name" value="INT_ICEBs1_C_like"/>
    <property type="match status" value="1"/>
</dbReference>
<dbReference type="SUPFAM" id="SSF56349">
    <property type="entry name" value="DNA breaking-rejoining enzymes"/>
    <property type="match status" value="1"/>
</dbReference>
<proteinExistence type="inferred from homology"/>
<evidence type="ECO:0000313" key="8">
    <source>
        <dbReference type="EMBL" id="XAU14529.1"/>
    </source>
</evidence>
<evidence type="ECO:0000256" key="3">
    <source>
        <dbReference type="ARBA" id="ARBA00023125"/>
    </source>
</evidence>
<evidence type="ECO:0000259" key="7">
    <source>
        <dbReference type="PROSITE" id="PS51900"/>
    </source>
</evidence>
<dbReference type="Proteomes" id="UP001447842">
    <property type="component" value="Chromosome"/>
</dbReference>
<dbReference type="InterPro" id="IPR022000">
    <property type="entry name" value="Min27-like_integrase_DNA_bind"/>
</dbReference>
<dbReference type="EMBL" id="CP147920">
    <property type="protein sequence ID" value="XAU14529.1"/>
    <property type="molecule type" value="Genomic_DNA"/>
</dbReference>
<dbReference type="InterPro" id="IPR044068">
    <property type="entry name" value="CB"/>
</dbReference>
<dbReference type="InterPro" id="IPR011010">
    <property type="entry name" value="DNA_brk_join_enz"/>
</dbReference>
<dbReference type="PROSITE" id="PS51898">
    <property type="entry name" value="TYR_RECOMBINASE"/>
    <property type="match status" value="1"/>
</dbReference>